<dbReference type="AlphaFoldDB" id="A0A316X9G0"/>
<evidence type="ECO:0000313" key="2">
    <source>
        <dbReference type="Proteomes" id="UP000236594"/>
    </source>
</evidence>
<proteinExistence type="predicted"/>
<accession>A0A316X9G0</accession>
<evidence type="ECO:0000313" key="1">
    <source>
        <dbReference type="EMBL" id="PWN69406.1"/>
    </source>
</evidence>
<name>A0A316X9G0_9FLAO</name>
<dbReference type="Proteomes" id="UP000236594">
    <property type="component" value="Unassembled WGS sequence"/>
</dbReference>
<dbReference type="RefSeq" id="WP_109713164.1">
    <property type="nucleotide sequence ID" value="NZ_PPED02000003.1"/>
</dbReference>
<protein>
    <submittedName>
        <fullName evidence="1">Uncharacterized protein</fullName>
    </submittedName>
</protein>
<keyword evidence="2" id="KW-1185">Reference proteome</keyword>
<reference evidence="1 2" key="1">
    <citation type="submission" date="2018-04" db="EMBL/GenBank/DDBJ databases">
        <title>Draft Genome Sequence of Phosphate-Solubilizing Chryseobacterium sp. ISE14 that is a Biocontrol and Plant Growth-Promoting Rhizobacterium Isolated from Cucumber.</title>
        <authorList>
            <person name="Jeong J.-J."/>
            <person name="Sang M.K."/>
            <person name="Choi I.-G."/>
            <person name="Kim K.D."/>
        </authorList>
    </citation>
    <scope>NUCLEOTIDE SEQUENCE [LARGE SCALE GENOMIC DNA]</scope>
    <source>
        <strain evidence="1 2">ISE14</strain>
    </source>
</reference>
<dbReference type="OrthoDB" id="1264562at2"/>
<dbReference type="EMBL" id="PPED02000003">
    <property type="protein sequence ID" value="PWN69406.1"/>
    <property type="molecule type" value="Genomic_DNA"/>
</dbReference>
<sequence>MKKFSFLAIFFFINAYSQVGVNTGNPTEILDVNGNERVRILPKHQTANAIFTKPDGSKSDNKDQSFIATKTVVADANGVLGYVDGLPKSNGGGLDIGDAITRIYSVPAATAQSGTFNLKNYIVANGLQPLPSIDGLEMNLQGVNSDYYDPRIYNISNGALLVSYQSFATVGNENETSLNNNLQAGSYLQIDANNIVFWRTDAAEVETTNLQVQIDNSTYRWYEFKWWCMEVSGQKKIFMSVVRKA</sequence>
<gene>
    <name evidence="1" type="ORF">C1631_015250</name>
</gene>
<organism evidence="1 2">
    <name type="scientific">Chryseobacterium phosphatilyticum</name>
    <dbReference type="NCBI Taxonomy" id="475075"/>
    <lineage>
        <taxon>Bacteria</taxon>
        <taxon>Pseudomonadati</taxon>
        <taxon>Bacteroidota</taxon>
        <taxon>Flavobacteriia</taxon>
        <taxon>Flavobacteriales</taxon>
        <taxon>Weeksellaceae</taxon>
        <taxon>Chryseobacterium group</taxon>
        <taxon>Chryseobacterium</taxon>
    </lineage>
</organism>
<comment type="caution">
    <text evidence="1">The sequence shown here is derived from an EMBL/GenBank/DDBJ whole genome shotgun (WGS) entry which is preliminary data.</text>
</comment>